<evidence type="ECO:0000313" key="2">
    <source>
        <dbReference type="EMBL" id="MFD2248154.1"/>
    </source>
</evidence>
<protein>
    <submittedName>
        <fullName evidence="2">Uncharacterized protein</fullName>
    </submittedName>
</protein>
<gene>
    <name evidence="2" type="ORF">ACFSKP_17940</name>
</gene>
<evidence type="ECO:0000313" key="3">
    <source>
        <dbReference type="Proteomes" id="UP001597374"/>
    </source>
</evidence>
<comment type="caution">
    <text evidence="2">The sequence shown here is derived from an EMBL/GenBank/DDBJ whole genome shotgun (WGS) entry which is preliminary data.</text>
</comment>
<proteinExistence type="predicted"/>
<feature type="chain" id="PRO_5045300704" evidence="1">
    <location>
        <begin position="24"/>
        <end position="530"/>
    </location>
</feature>
<organism evidence="2 3">
    <name type="scientific">Pontibacter ruber</name>
    <dbReference type="NCBI Taxonomy" id="1343895"/>
    <lineage>
        <taxon>Bacteria</taxon>
        <taxon>Pseudomonadati</taxon>
        <taxon>Bacteroidota</taxon>
        <taxon>Cytophagia</taxon>
        <taxon>Cytophagales</taxon>
        <taxon>Hymenobacteraceae</taxon>
        <taxon>Pontibacter</taxon>
    </lineage>
</organism>
<keyword evidence="1" id="KW-0732">Signal</keyword>
<feature type="signal peptide" evidence="1">
    <location>
        <begin position="1"/>
        <end position="23"/>
    </location>
</feature>
<dbReference type="RefSeq" id="WP_250431914.1">
    <property type="nucleotide sequence ID" value="NZ_JALPRR010000004.1"/>
</dbReference>
<dbReference type="PROSITE" id="PS51257">
    <property type="entry name" value="PROKAR_LIPOPROTEIN"/>
    <property type="match status" value="1"/>
</dbReference>
<sequence>MKRYYRQALLVFLTTLSFGCARKNFFAKTPVADPAVYQQLKEAPASVDSVTIQAGKHYKRSGFHNLFWGWHNRALWTAPVTVPVLDIEKEKGGLEIEKLGGGFQTTSLTLVDKNGFSYALRSLDKDPVEVLPKIWRKTFVANIIRDQTSAINPYGAFIIPPMAEAAAIPHSNPKLVYVHPSDNSFDEHQKLFSDKVFLIEEKYTNDKSITPEMGNAKDIVGSEKMLNNRFGKNSHFIDQKAFAKARLFDLFINDWDRHEGQWDWIEYKEDDETIYRPIPKDRDNSFYKFEDGLIPWLFSRNWAIRKFESFDDEYEDVYALMINSKFIDERALNEVTAEEFQELAKELQQALTDEVIERAVRQYPQAAYQLVGEKTIRMLKNRRDNLDKAAQEFYKHLAKEALVAGTDEDEDFEVKRLNDEETAVTITRDSDKKQIYHRVFKHSETELITLHGLAGDDKFKVEGEVNKGIKVVIVGGLGEDEIKDTSRVKQGRKSTYVYDTKRGTELEGDRETKDKRTHDVRVHAFDREGF</sequence>
<dbReference type="EMBL" id="JBHUIM010000003">
    <property type="protein sequence ID" value="MFD2248154.1"/>
    <property type="molecule type" value="Genomic_DNA"/>
</dbReference>
<reference evidence="3" key="1">
    <citation type="journal article" date="2019" name="Int. J. Syst. Evol. Microbiol.">
        <title>The Global Catalogue of Microorganisms (GCM) 10K type strain sequencing project: providing services to taxonomists for standard genome sequencing and annotation.</title>
        <authorList>
            <consortium name="The Broad Institute Genomics Platform"/>
            <consortium name="The Broad Institute Genome Sequencing Center for Infectious Disease"/>
            <person name="Wu L."/>
            <person name="Ma J."/>
        </authorList>
    </citation>
    <scope>NUCLEOTIDE SEQUENCE [LARGE SCALE GENOMIC DNA]</scope>
    <source>
        <strain evidence="3">CGMCC 4.1782</strain>
    </source>
</reference>
<keyword evidence="3" id="KW-1185">Reference proteome</keyword>
<name>A0ABW5D1E1_9BACT</name>
<dbReference type="Proteomes" id="UP001597374">
    <property type="component" value="Unassembled WGS sequence"/>
</dbReference>
<accession>A0ABW5D1E1</accession>
<evidence type="ECO:0000256" key="1">
    <source>
        <dbReference type="SAM" id="SignalP"/>
    </source>
</evidence>